<evidence type="ECO:0000256" key="2">
    <source>
        <dbReference type="ARBA" id="ARBA00022448"/>
    </source>
</evidence>
<keyword evidence="9 12" id="KW-0472">Membrane</keyword>
<dbReference type="AlphaFoldDB" id="Q2SP24"/>
<dbReference type="CDD" id="cd06261">
    <property type="entry name" value="TM_PBP2"/>
    <property type="match status" value="1"/>
</dbReference>
<keyword evidence="15" id="KW-1185">Reference proteome</keyword>
<evidence type="ECO:0000256" key="11">
    <source>
        <dbReference type="ARBA" id="ARBA00072251"/>
    </source>
</evidence>
<evidence type="ECO:0000313" key="14">
    <source>
        <dbReference type="EMBL" id="ABC27600.1"/>
    </source>
</evidence>
<reference evidence="14 15" key="1">
    <citation type="journal article" date="2005" name="Nucleic Acids Res.">
        <title>Genomic blueprint of Hahella chejuensis, a marine microbe producing an algicidal agent.</title>
        <authorList>
            <person name="Jeong H."/>
            <person name="Yim J.H."/>
            <person name="Lee C."/>
            <person name="Choi S.-H."/>
            <person name="Park Y.K."/>
            <person name="Yoon S.H."/>
            <person name="Hur C.-G."/>
            <person name="Kang H.-Y."/>
            <person name="Kim D."/>
            <person name="Lee H.H."/>
            <person name="Park K.H."/>
            <person name="Park S.-H."/>
            <person name="Park H.-S."/>
            <person name="Lee H.K."/>
            <person name="Oh T.K."/>
            <person name="Kim J.F."/>
        </authorList>
    </citation>
    <scope>NUCLEOTIDE SEQUENCE [LARGE SCALE GENOMIC DNA]</scope>
    <source>
        <strain evidence="14 15">KCTC 2396</strain>
    </source>
</reference>
<evidence type="ECO:0000256" key="4">
    <source>
        <dbReference type="ARBA" id="ARBA00022519"/>
    </source>
</evidence>
<dbReference type="NCBIfam" id="NF011935">
    <property type="entry name" value="PRK15406.1"/>
    <property type="match status" value="1"/>
</dbReference>
<dbReference type="InterPro" id="IPR035906">
    <property type="entry name" value="MetI-like_sf"/>
</dbReference>
<name>Q2SP24_HAHCH</name>
<keyword evidence="7" id="KW-0653">Protein transport</keyword>
<dbReference type="KEGG" id="hch:HCH_00701"/>
<dbReference type="EMBL" id="CP000155">
    <property type="protein sequence ID" value="ABC27600.1"/>
    <property type="molecule type" value="Genomic_DNA"/>
</dbReference>
<dbReference type="GO" id="GO:0015031">
    <property type="term" value="P:protein transport"/>
    <property type="evidence" value="ECO:0007669"/>
    <property type="project" value="UniProtKB-KW"/>
</dbReference>
<dbReference type="Pfam" id="PF00528">
    <property type="entry name" value="BPD_transp_1"/>
    <property type="match status" value="1"/>
</dbReference>
<keyword evidence="2 12" id="KW-0813">Transport</keyword>
<gene>
    <name evidence="14" type="ordered locus">HCH_00701</name>
</gene>
<feature type="transmembrane region" description="Helical" evidence="12">
    <location>
        <begin position="274"/>
        <end position="297"/>
    </location>
</feature>
<evidence type="ECO:0000256" key="6">
    <source>
        <dbReference type="ARBA" id="ARBA00022856"/>
    </source>
</evidence>
<keyword evidence="3" id="KW-1003">Cell membrane</keyword>
<dbReference type="InterPro" id="IPR000515">
    <property type="entry name" value="MetI-like"/>
</dbReference>
<proteinExistence type="inferred from homology"/>
<dbReference type="PANTHER" id="PTHR43386:SF2">
    <property type="entry name" value="OLIGOPEPTIDE TRANSPORT SYSTEM PERMEASE PROTEIN OPPC"/>
    <property type="match status" value="1"/>
</dbReference>
<evidence type="ECO:0000313" key="15">
    <source>
        <dbReference type="Proteomes" id="UP000000238"/>
    </source>
</evidence>
<keyword evidence="6" id="KW-0571">Peptide transport</keyword>
<comment type="subcellular location">
    <subcellularLocation>
        <location evidence="1">Cell inner membrane</location>
        <topology evidence="1">Multi-pass membrane protein</topology>
    </subcellularLocation>
    <subcellularLocation>
        <location evidence="12">Cell membrane</location>
        <topology evidence="12">Multi-pass membrane protein</topology>
    </subcellularLocation>
</comment>
<feature type="domain" description="ABC transmembrane type-1" evidence="13">
    <location>
        <begin position="108"/>
        <end position="297"/>
    </location>
</feature>
<evidence type="ECO:0000259" key="13">
    <source>
        <dbReference type="PROSITE" id="PS50928"/>
    </source>
</evidence>
<dbReference type="InterPro" id="IPR050366">
    <property type="entry name" value="BP-dependent_transpt_permease"/>
</dbReference>
<dbReference type="PROSITE" id="PS50928">
    <property type="entry name" value="ABC_TM1"/>
    <property type="match status" value="1"/>
</dbReference>
<dbReference type="STRING" id="349521.HCH_00701"/>
<dbReference type="GO" id="GO:0005886">
    <property type="term" value="C:plasma membrane"/>
    <property type="evidence" value="ECO:0007669"/>
    <property type="project" value="UniProtKB-SubCell"/>
</dbReference>
<dbReference type="SUPFAM" id="SSF161098">
    <property type="entry name" value="MetI-like"/>
    <property type="match status" value="1"/>
</dbReference>
<evidence type="ECO:0000256" key="9">
    <source>
        <dbReference type="ARBA" id="ARBA00023136"/>
    </source>
</evidence>
<dbReference type="GO" id="GO:0015833">
    <property type="term" value="P:peptide transport"/>
    <property type="evidence" value="ECO:0007669"/>
    <property type="project" value="UniProtKB-KW"/>
</dbReference>
<feature type="transmembrane region" description="Helical" evidence="12">
    <location>
        <begin position="229"/>
        <end position="254"/>
    </location>
</feature>
<sequence>MNQSQDQVMYSQKSKLAAMMPDAENAVEGRSLWQDARRRLFQNKAAVVSMVILAIIALMAIFAPLLSPHPLDEIYWDRIQAAPDYANAHWFGTDSSGRDLFIRVLYGARVSLMVGILATGVSLIIGVTYGAIAGYFGGRVDNLMMRFVDIMYSLPFMFFVILLMVVFGRNIFLIFVALGAVEWLTMARIVRGQTLSIKRKEYVEAAHAGGVSNLKIIFRHIIPNVLGPVIVYVTLTVPQVILTESFLSFLGLGVQEPLTSWGVLISEGAKLMEMAPWMLIYPAIFLATTLFCFNFIGDGLRDALDPKDR</sequence>
<organism evidence="14 15">
    <name type="scientific">Hahella chejuensis (strain KCTC 2396)</name>
    <dbReference type="NCBI Taxonomy" id="349521"/>
    <lineage>
        <taxon>Bacteria</taxon>
        <taxon>Pseudomonadati</taxon>
        <taxon>Pseudomonadota</taxon>
        <taxon>Gammaproteobacteria</taxon>
        <taxon>Oceanospirillales</taxon>
        <taxon>Hahellaceae</taxon>
        <taxon>Hahella</taxon>
    </lineage>
</organism>
<dbReference type="Pfam" id="PF12911">
    <property type="entry name" value="OppC_N"/>
    <property type="match status" value="1"/>
</dbReference>
<evidence type="ECO:0000256" key="5">
    <source>
        <dbReference type="ARBA" id="ARBA00022692"/>
    </source>
</evidence>
<protein>
    <recommendedName>
        <fullName evidence="11">Oligopeptide transport system permease protein OppC</fullName>
    </recommendedName>
</protein>
<dbReference type="Proteomes" id="UP000000238">
    <property type="component" value="Chromosome"/>
</dbReference>
<keyword evidence="5 12" id="KW-0812">Transmembrane</keyword>
<evidence type="ECO:0000256" key="7">
    <source>
        <dbReference type="ARBA" id="ARBA00022927"/>
    </source>
</evidence>
<dbReference type="PANTHER" id="PTHR43386">
    <property type="entry name" value="OLIGOPEPTIDE TRANSPORT SYSTEM PERMEASE PROTEIN APPC"/>
    <property type="match status" value="1"/>
</dbReference>
<evidence type="ECO:0000256" key="3">
    <source>
        <dbReference type="ARBA" id="ARBA00022475"/>
    </source>
</evidence>
<evidence type="ECO:0000256" key="8">
    <source>
        <dbReference type="ARBA" id="ARBA00022989"/>
    </source>
</evidence>
<evidence type="ECO:0000256" key="12">
    <source>
        <dbReference type="RuleBase" id="RU363032"/>
    </source>
</evidence>
<dbReference type="Gene3D" id="1.10.3720.10">
    <property type="entry name" value="MetI-like"/>
    <property type="match status" value="1"/>
</dbReference>
<keyword evidence="4" id="KW-0997">Cell inner membrane</keyword>
<feature type="transmembrane region" description="Helical" evidence="12">
    <location>
        <begin position="147"/>
        <end position="165"/>
    </location>
</feature>
<feature type="transmembrane region" description="Helical" evidence="12">
    <location>
        <begin position="171"/>
        <end position="190"/>
    </location>
</feature>
<accession>Q2SP24</accession>
<evidence type="ECO:0000256" key="1">
    <source>
        <dbReference type="ARBA" id="ARBA00004429"/>
    </source>
</evidence>
<comment type="similarity">
    <text evidence="10">Belongs to the binding-protein-dependent transport system permease family. OppBC subfamily.</text>
</comment>
<feature type="transmembrane region" description="Helical" evidence="12">
    <location>
        <begin position="45"/>
        <end position="66"/>
    </location>
</feature>
<feature type="transmembrane region" description="Helical" evidence="12">
    <location>
        <begin position="110"/>
        <end position="135"/>
    </location>
</feature>
<dbReference type="GO" id="GO:0055085">
    <property type="term" value="P:transmembrane transport"/>
    <property type="evidence" value="ECO:0007669"/>
    <property type="project" value="InterPro"/>
</dbReference>
<dbReference type="HOGENOM" id="CLU_028518_1_2_6"/>
<dbReference type="eggNOG" id="COG1173">
    <property type="taxonomic scope" value="Bacteria"/>
</dbReference>
<dbReference type="InterPro" id="IPR025966">
    <property type="entry name" value="OppC_N"/>
</dbReference>
<keyword evidence="8 12" id="KW-1133">Transmembrane helix</keyword>
<evidence type="ECO:0000256" key="10">
    <source>
        <dbReference type="ARBA" id="ARBA00024202"/>
    </source>
</evidence>